<accession>A0A836CBS0</accession>
<organism evidence="1 2">
    <name type="scientific">Tribonema minus</name>
    <dbReference type="NCBI Taxonomy" id="303371"/>
    <lineage>
        <taxon>Eukaryota</taxon>
        <taxon>Sar</taxon>
        <taxon>Stramenopiles</taxon>
        <taxon>Ochrophyta</taxon>
        <taxon>PX clade</taxon>
        <taxon>Xanthophyceae</taxon>
        <taxon>Tribonematales</taxon>
        <taxon>Tribonemataceae</taxon>
        <taxon>Tribonema</taxon>
    </lineage>
</organism>
<sequence>MVRVQPFNAYRPPPEIAREVAAPPYDVLDSDEARDACSRLSTKTFLRVNKPEVDLPTHISQYDTAVYEKGRENLQEFIGAGWLRRDATPCLYIYAQIMGDHVQHGICAGVPVEEYAMGLIKRHEKTQVKKENDRTRLTYVQNANVGPVFLTYRDNAAVNSIVNQVIASPPETEFVADDGIGHKVWPVRDPYMVRDLQRAFAAVPCSYIADGHHRSASAFRVGEMKIKEAIARGDIITGEEPFTHFLAVLFPASELRIMEYNRVVKDLNGHTREAFLELATRCFDVTPLAERPQNMAQRRHVGMCVGGDWFELAAKPGSYEETDPVKGLDVQVLYDNLLSPVLGIGNPRTDERIKFVGGIRGSAELERLTTSGSEPWAVGFLMHPVSIEEVMSVSDADMLMAPKATWFEPKLRSGLVVRLLD</sequence>
<evidence type="ECO:0000313" key="2">
    <source>
        <dbReference type="Proteomes" id="UP000664859"/>
    </source>
</evidence>
<gene>
    <name evidence="1" type="ORF">JKP88DRAFT_201642</name>
</gene>
<reference evidence="1" key="1">
    <citation type="submission" date="2021-02" db="EMBL/GenBank/DDBJ databases">
        <title>First Annotated Genome of the Yellow-green Alga Tribonema minus.</title>
        <authorList>
            <person name="Mahan K.M."/>
        </authorList>
    </citation>
    <scope>NUCLEOTIDE SEQUENCE</scope>
    <source>
        <strain evidence="1">UTEX B ZZ1240</strain>
    </source>
</reference>
<name>A0A836CBS0_9STRA</name>
<dbReference type="PIRSF" id="PIRSF033563">
    <property type="entry name" value="UCP033563"/>
    <property type="match status" value="1"/>
</dbReference>
<dbReference type="Proteomes" id="UP000664859">
    <property type="component" value="Unassembled WGS sequence"/>
</dbReference>
<dbReference type="PANTHER" id="PTHR36454">
    <property type="entry name" value="LMO2823 PROTEIN"/>
    <property type="match status" value="1"/>
</dbReference>
<comment type="caution">
    <text evidence="1">The sequence shown here is derived from an EMBL/GenBank/DDBJ whole genome shotgun (WGS) entry which is preliminary data.</text>
</comment>
<keyword evidence="2" id="KW-1185">Reference proteome</keyword>
<dbReference type="Pfam" id="PF06245">
    <property type="entry name" value="DUF1015"/>
    <property type="match status" value="1"/>
</dbReference>
<dbReference type="InterPro" id="IPR008323">
    <property type="entry name" value="UCP033563"/>
</dbReference>
<protein>
    <recommendedName>
        <fullName evidence="3">DUF1015 domain-containing protein</fullName>
    </recommendedName>
</protein>
<dbReference type="EMBL" id="JAFCMP010000515">
    <property type="protein sequence ID" value="KAG5178406.1"/>
    <property type="molecule type" value="Genomic_DNA"/>
</dbReference>
<dbReference type="OrthoDB" id="5004at2759"/>
<proteinExistence type="predicted"/>
<dbReference type="AlphaFoldDB" id="A0A836CBS0"/>
<evidence type="ECO:0008006" key="3">
    <source>
        <dbReference type="Google" id="ProtNLM"/>
    </source>
</evidence>
<dbReference type="PANTHER" id="PTHR36454:SF1">
    <property type="entry name" value="DUF1015 DOMAIN-CONTAINING PROTEIN"/>
    <property type="match status" value="1"/>
</dbReference>
<evidence type="ECO:0000313" key="1">
    <source>
        <dbReference type="EMBL" id="KAG5178406.1"/>
    </source>
</evidence>